<keyword evidence="3" id="KW-0238">DNA-binding</keyword>
<comment type="caution">
    <text evidence="7">The sequence shown here is derived from an EMBL/GenBank/DDBJ whole genome shotgun (WGS) entry which is preliminary data.</text>
</comment>
<dbReference type="PRINTS" id="PR00040">
    <property type="entry name" value="HTHMERR"/>
</dbReference>
<evidence type="ECO:0000313" key="7">
    <source>
        <dbReference type="EMBL" id="MFM9609163.1"/>
    </source>
</evidence>
<evidence type="ECO:0000256" key="1">
    <source>
        <dbReference type="ARBA" id="ARBA00022491"/>
    </source>
</evidence>
<accession>A0ABW9HM86</accession>
<evidence type="ECO:0000313" key="8">
    <source>
        <dbReference type="Proteomes" id="UP001631957"/>
    </source>
</evidence>
<dbReference type="EMBL" id="JBJVNI010000005">
    <property type="protein sequence ID" value="MFM9609163.1"/>
    <property type="molecule type" value="Genomic_DNA"/>
</dbReference>
<dbReference type="InterPro" id="IPR009061">
    <property type="entry name" value="DNA-bd_dom_put_sf"/>
</dbReference>
<name>A0ABW9HM86_9ACTN</name>
<evidence type="ECO:0000256" key="4">
    <source>
        <dbReference type="ARBA" id="ARBA00023163"/>
    </source>
</evidence>
<dbReference type="InterPro" id="IPR000551">
    <property type="entry name" value="MerR-type_HTH_dom"/>
</dbReference>
<protein>
    <submittedName>
        <fullName evidence="7">MerR family transcriptional regulator</fullName>
    </submittedName>
</protein>
<keyword evidence="2" id="KW-0805">Transcription regulation</keyword>
<evidence type="ECO:0000259" key="6">
    <source>
        <dbReference type="PROSITE" id="PS50937"/>
    </source>
</evidence>
<feature type="region of interest" description="Disordered" evidence="5">
    <location>
        <begin position="140"/>
        <end position="164"/>
    </location>
</feature>
<sequence>MKPSGDDSASAMSIGALAARFGLAPHVLRHWESVGLLHPARDAGGRRRYGPDDLTRVATILIGKAAGLGLDTIRSLSATAERATRHEILRAEADQLRSRIAAARASLELIECGLNCECEDVTQCPNYRRLIAEQVGAQAREFSPAAPDRAAPESSRRTPPAAAG</sequence>
<dbReference type="Proteomes" id="UP001631957">
    <property type="component" value="Unassembled WGS sequence"/>
</dbReference>
<gene>
    <name evidence="7" type="ORF">ACKI18_10595</name>
</gene>
<dbReference type="PANTHER" id="PTHR30204">
    <property type="entry name" value="REDOX-CYCLING DRUG-SENSING TRANSCRIPTIONAL ACTIVATOR SOXR"/>
    <property type="match status" value="1"/>
</dbReference>
<dbReference type="PANTHER" id="PTHR30204:SF69">
    <property type="entry name" value="MERR-FAMILY TRANSCRIPTIONAL REGULATOR"/>
    <property type="match status" value="1"/>
</dbReference>
<dbReference type="InterPro" id="IPR047057">
    <property type="entry name" value="MerR_fam"/>
</dbReference>
<dbReference type="CDD" id="cd00592">
    <property type="entry name" value="HTH_MerR-like"/>
    <property type="match status" value="1"/>
</dbReference>
<dbReference type="SUPFAM" id="SSF46955">
    <property type="entry name" value="Putative DNA-binding domain"/>
    <property type="match status" value="1"/>
</dbReference>
<dbReference type="Pfam" id="PF13411">
    <property type="entry name" value="MerR_1"/>
    <property type="match status" value="1"/>
</dbReference>
<keyword evidence="4" id="KW-0804">Transcription</keyword>
<proteinExistence type="predicted"/>
<dbReference type="PROSITE" id="PS50937">
    <property type="entry name" value="HTH_MERR_2"/>
    <property type="match status" value="1"/>
</dbReference>
<evidence type="ECO:0000256" key="2">
    <source>
        <dbReference type="ARBA" id="ARBA00023015"/>
    </source>
</evidence>
<feature type="domain" description="HTH merR-type" evidence="6">
    <location>
        <begin position="11"/>
        <end position="79"/>
    </location>
</feature>
<keyword evidence="1" id="KW-0678">Repressor</keyword>
<evidence type="ECO:0000256" key="5">
    <source>
        <dbReference type="SAM" id="MobiDB-lite"/>
    </source>
</evidence>
<dbReference type="Gene3D" id="1.10.1660.10">
    <property type="match status" value="1"/>
</dbReference>
<evidence type="ECO:0000256" key="3">
    <source>
        <dbReference type="ARBA" id="ARBA00023125"/>
    </source>
</evidence>
<organism evidence="7 8">
    <name type="scientific">Streptomyces niveiscabiei</name>
    <dbReference type="NCBI Taxonomy" id="164115"/>
    <lineage>
        <taxon>Bacteria</taxon>
        <taxon>Bacillati</taxon>
        <taxon>Actinomycetota</taxon>
        <taxon>Actinomycetes</taxon>
        <taxon>Kitasatosporales</taxon>
        <taxon>Streptomycetaceae</taxon>
        <taxon>Streptomyces</taxon>
    </lineage>
</organism>
<dbReference type="SMART" id="SM00422">
    <property type="entry name" value="HTH_MERR"/>
    <property type="match status" value="1"/>
</dbReference>
<reference evidence="7 8" key="1">
    <citation type="submission" date="2024-12" db="EMBL/GenBank/DDBJ databases">
        <title>Forecasting of Potato common scab and diversities of Pathogenic streptomyces spp. in china.</title>
        <authorList>
            <person name="Handique U."/>
            <person name="Wu J."/>
        </authorList>
    </citation>
    <scope>NUCLEOTIDE SEQUENCE [LARGE SCALE GENOMIC DNA]</scope>
    <source>
        <strain evidence="7 8">ZRIMU1530</strain>
    </source>
</reference>
<keyword evidence="8" id="KW-1185">Reference proteome</keyword>
<dbReference type="RefSeq" id="WP_409121047.1">
    <property type="nucleotide sequence ID" value="NZ_JBJVNI010000005.1"/>
</dbReference>